<keyword evidence="4" id="KW-1185">Reference proteome</keyword>
<name>A0A6P8DFE8_PUNGR</name>
<evidence type="ECO:0000313" key="5">
    <source>
        <dbReference type="RefSeq" id="XP_031393209.1"/>
    </source>
</evidence>
<dbReference type="InterPro" id="IPR009027">
    <property type="entry name" value="Ribosomal_bL9/RNase_H1_N"/>
</dbReference>
<evidence type="ECO:0000256" key="1">
    <source>
        <dbReference type="SAM" id="Coils"/>
    </source>
</evidence>
<dbReference type="Gene3D" id="3.40.970.10">
    <property type="entry name" value="Ribonuclease H1, N-terminal domain"/>
    <property type="match status" value="1"/>
</dbReference>
<dbReference type="SUPFAM" id="SSF55658">
    <property type="entry name" value="L9 N-domain-like"/>
    <property type="match status" value="1"/>
</dbReference>
<accession>A0A6P8DFE8</accession>
<feature type="domain" description="Ribonuclease H1 N-terminal" evidence="3">
    <location>
        <begin position="173"/>
        <end position="215"/>
    </location>
</feature>
<dbReference type="Pfam" id="PF01693">
    <property type="entry name" value="Cauli_VI"/>
    <property type="match status" value="1"/>
</dbReference>
<evidence type="ECO:0000256" key="2">
    <source>
        <dbReference type="SAM" id="MobiDB-lite"/>
    </source>
</evidence>
<dbReference type="AlphaFoldDB" id="A0A6P8DFE8"/>
<protein>
    <submittedName>
        <fullName evidence="5">Uncharacterized protein LOC116204960 isoform X1</fullName>
    </submittedName>
</protein>
<dbReference type="InterPro" id="IPR037056">
    <property type="entry name" value="RNase_H1_N_sf"/>
</dbReference>
<feature type="coiled-coil region" evidence="1">
    <location>
        <begin position="203"/>
        <end position="230"/>
    </location>
</feature>
<reference evidence="4" key="1">
    <citation type="journal article" date="2020" name="Plant Biotechnol. J.">
        <title>The pomegranate (Punica granatum L.) draft genome dissects genetic divergence between soft- and hard-seeded cultivars.</title>
        <authorList>
            <person name="Luo X."/>
            <person name="Li H."/>
            <person name="Wu Z."/>
            <person name="Yao W."/>
            <person name="Zhao P."/>
            <person name="Cao D."/>
            <person name="Yu H."/>
            <person name="Li K."/>
            <person name="Poudel K."/>
            <person name="Zhao D."/>
            <person name="Zhang F."/>
            <person name="Xia X."/>
            <person name="Chen L."/>
            <person name="Wang Q."/>
            <person name="Jing D."/>
            <person name="Cao S."/>
        </authorList>
    </citation>
    <scope>NUCLEOTIDE SEQUENCE [LARGE SCALE GENOMIC DNA]</scope>
    <source>
        <strain evidence="4">cv. Tunisia</strain>
    </source>
</reference>
<feature type="compositionally biased region" description="Basic residues" evidence="2">
    <location>
        <begin position="9"/>
        <end position="19"/>
    </location>
</feature>
<feature type="region of interest" description="Disordered" evidence="2">
    <location>
        <begin position="1"/>
        <end position="23"/>
    </location>
</feature>
<organism evidence="4 5">
    <name type="scientific">Punica granatum</name>
    <name type="common">Pomegranate</name>
    <dbReference type="NCBI Taxonomy" id="22663"/>
    <lineage>
        <taxon>Eukaryota</taxon>
        <taxon>Viridiplantae</taxon>
        <taxon>Streptophyta</taxon>
        <taxon>Embryophyta</taxon>
        <taxon>Tracheophyta</taxon>
        <taxon>Spermatophyta</taxon>
        <taxon>Magnoliopsida</taxon>
        <taxon>eudicotyledons</taxon>
        <taxon>Gunneridae</taxon>
        <taxon>Pentapetalae</taxon>
        <taxon>rosids</taxon>
        <taxon>malvids</taxon>
        <taxon>Myrtales</taxon>
        <taxon>Lythraceae</taxon>
        <taxon>Punica</taxon>
    </lineage>
</organism>
<feature type="region of interest" description="Disordered" evidence="2">
    <location>
        <begin position="523"/>
        <end position="544"/>
    </location>
</feature>
<sequence length="544" mass="62185">MSCEYHQNISKRRRIRRKQAIATPPDQEFKVTQARIQPRKTHSVAIGTRAIHLQGSTHQRTTESSSGHPHERMEAINMIDQQIEHKSKEIQKLSKEIQDLRTARTTLAATFGITSEEPTICKDDVIEAPLPRPKTNWAKEVEEEEVKTKERQNVESQLSTLSRMTIRSSNEKKYYVIFNGPMEGIFDDWSKAALPINGKQGVVHKSYNSLDDAKKAIKEYEEESSKSFAQKLLVPAPAASINRLRSLGKIPSATKPSLEEPSTISTIPTKSTVDAARKITMEKFKERFLSLVHYKEEYKAHHFYPVWRGDYGPKVVVLPEASGLTVWEFFANGLVDTIYAQSTTFQEQFSLFPQRVLETIRHFNNRVLKGQPMYFKTFSVYPSFLEGGEILKPSFALGCIGRSNEMFQPIEVAPEYAQEDKFRDLFYINNYTGLCKRLQRIKEETKVNYKSKTILLYSVYVNHTLSPQMEKTIQEFERPILDLEHCKPRLKEALCMALNGSQDGEWVGNHRCTICTPPLEAQKEEAHGQSPEGSDSGSIELVME</sequence>
<dbReference type="InterPro" id="IPR011320">
    <property type="entry name" value="RNase_H1_N"/>
</dbReference>
<keyword evidence="1" id="KW-0175">Coiled coil</keyword>
<dbReference type="Proteomes" id="UP000515151">
    <property type="component" value="Chromosome 4"/>
</dbReference>
<gene>
    <name evidence="5" type="primary">LOC116204960</name>
</gene>
<dbReference type="GeneID" id="116204960"/>
<reference evidence="5" key="2">
    <citation type="submission" date="2025-08" db="UniProtKB">
        <authorList>
            <consortium name="RefSeq"/>
        </authorList>
    </citation>
    <scope>IDENTIFICATION</scope>
    <source>
        <tissue evidence="5">Leaf</tissue>
    </source>
</reference>
<evidence type="ECO:0000259" key="3">
    <source>
        <dbReference type="Pfam" id="PF01693"/>
    </source>
</evidence>
<proteinExistence type="predicted"/>
<dbReference type="RefSeq" id="XP_031393209.1">
    <property type="nucleotide sequence ID" value="XM_031537349.1"/>
</dbReference>
<dbReference type="OrthoDB" id="1747532at2759"/>
<evidence type="ECO:0000313" key="4">
    <source>
        <dbReference type="Proteomes" id="UP000515151"/>
    </source>
</evidence>
<feature type="coiled-coil region" evidence="1">
    <location>
        <begin position="76"/>
        <end position="110"/>
    </location>
</feature>